<keyword evidence="1" id="KW-0249">Electron transport</keyword>
<evidence type="ECO:0000313" key="3">
    <source>
        <dbReference type="Proteomes" id="UP000440578"/>
    </source>
</evidence>
<name>A0A6A4VKQ9_AMPAM</name>
<organism evidence="2 3">
    <name type="scientific">Amphibalanus amphitrite</name>
    <name type="common">Striped barnacle</name>
    <name type="synonym">Balanus amphitrite</name>
    <dbReference type="NCBI Taxonomy" id="1232801"/>
    <lineage>
        <taxon>Eukaryota</taxon>
        <taxon>Metazoa</taxon>
        <taxon>Ecdysozoa</taxon>
        <taxon>Arthropoda</taxon>
        <taxon>Crustacea</taxon>
        <taxon>Multicrustacea</taxon>
        <taxon>Cirripedia</taxon>
        <taxon>Thoracica</taxon>
        <taxon>Thoracicalcarea</taxon>
        <taxon>Balanomorpha</taxon>
        <taxon>Balanoidea</taxon>
        <taxon>Balanidae</taxon>
        <taxon>Amphibalaninae</taxon>
        <taxon>Amphibalanus</taxon>
    </lineage>
</organism>
<evidence type="ECO:0000313" key="2">
    <source>
        <dbReference type="EMBL" id="KAF0291900.1"/>
    </source>
</evidence>
<reference evidence="2 3" key="1">
    <citation type="submission" date="2019-07" db="EMBL/GenBank/DDBJ databases">
        <title>Draft genome assembly of a fouling barnacle, Amphibalanus amphitrite (Darwin, 1854): The first reference genome for Thecostraca.</title>
        <authorList>
            <person name="Kim W."/>
        </authorList>
    </citation>
    <scope>NUCLEOTIDE SEQUENCE [LARGE SCALE GENOMIC DNA]</scope>
    <source>
        <strain evidence="2">SNU_AA5</strain>
        <tissue evidence="2">Soma without cirri and trophi</tissue>
    </source>
</reference>
<dbReference type="Pfam" id="PF05768">
    <property type="entry name" value="Glrx-like"/>
    <property type="match status" value="1"/>
</dbReference>
<comment type="similarity">
    <text evidence="1">Belongs to the glutaredoxin family.</text>
</comment>
<dbReference type="Proteomes" id="UP000440578">
    <property type="component" value="Unassembled WGS sequence"/>
</dbReference>
<sequence>MILSCQSPPGKRLPELTLYTKTPCPLCDDALEALSPALHRVTLRKVDITLPENRRWYKLYRYDIPVFHLNGAFLMKHRGDMKVLLEALEAWEGAESR</sequence>
<gene>
    <name evidence="2" type="primary">YD286</name>
    <name evidence="2" type="ORF">FJT64_010042</name>
</gene>
<keyword evidence="1" id="KW-0813">Transport</keyword>
<dbReference type="AlphaFoldDB" id="A0A6A4VKQ9"/>
<dbReference type="SUPFAM" id="SSF52833">
    <property type="entry name" value="Thioredoxin-like"/>
    <property type="match status" value="1"/>
</dbReference>
<protein>
    <recommendedName>
        <fullName evidence="1">Glutaredoxin-like protein</fullName>
    </recommendedName>
</protein>
<accession>A0A6A4VKQ9</accession>
<proteinExistence type="inferred from homology"/>
<dbReference type="PANTHER" id="PTHR33558:SF1">
    <property type="entry name" value="GLUTAREDOXIN-LIKE PROTEIN C5ORF63 HOMOLOG"/>
    <property type="match status" value="1"/>
</dbReference>
<dbReference type="PANTHER" id="PTHR33558">
    <property type="entry name" value="GLUTAREDOXIN-LIKE PROTEIN C5ORF63 HOMOLOG"/>
    <property type="match status" value="1"/>
</dbReference>
<dbReference type="EMBL" id="VIIS01001848">
    <property type="protein sequence ID" value="KAF0291900.1"/>
    <property type="molecule type" value="Genomic_DNA"/>
</dbReference>
<dbReference type="InterPro" id="IPR052565">
    <property type="entry name" value="Glutaredoxin-like_YDR286C"/>
</dbReference>
<dbReference type="OrthoDB" id="429967at2759"/>
<dbReference type="Gene3D" id="3.40.30.10">
    <property type="entry name" value="Glutaredoxin"/>
    <property type="match status" value="1"/>
</dbReference>
<keyword evidence="3" id="KW-1185">Reference proteome</keyword>
<dbReference type="InterPro" id="IPR008554">
    <property type="entry name" value="Glutaredoxin-like"/>
</dbReference>
<evidence type="ECO:0000256" key="1">
    <source>
        <dbReference type="RuleBase" id="RU363082"/>
    </source>
</evidence>
<comment type="caution">
    <text evidence="2">The sequence shown here is derived from an EMBL/GenBank/DDBJ whole genome shotgun (WGS) entry which is preliminary data.</text>
</comment>
<dbReference type="InterPro" id="IPR036249">
    <property type="entry name" value="Thioredoxin-like_sf"/>
</dbReference>